<evidence type="ECO:0000313" key="2">
    <source>
        <dbReference type="Proteomes" id="UP001162992"/>
    </source>
</evidence>
<gene>
    <name evidence="1" type="ORF">O6H91_01G083900</name>
</gene>
<comment type="caution">
    <text evidence="1">The sequence shown here is derived from an EMBL/GenBank/DDBJ whole genome shotgun (WGS) entry which is preliminary data.</text>
</comment>
<accession>A0ACC2ESS3</accession>
<sequence>MLERHVLALTAGSDVPPAKNVKHKDTNPLSKPQALPSPKNVAGSRLKSSALRQTRTSSLLANAKQAKVDFQCTLDAPEAPNNVSSPYSSSENSSVVSKETMSDPEDVEFQLRKFGSAPDINQTLRQTFLFCETQTPAGLTISGNITDTNTPIISLPENTTDPKEIISVTDFNHSHLNGVVDKDVAIVRRYEDSKDSTGTRIGANLIYKVIRDSRNDDDPNFVCNTFKSSITTPCGDPSELPKSNAIATSLLAKTPPGNTESEVNGSNDDDKVTAYQSLPDVALASLIANMRSTKVSSIRKTALALVIPLSLFVSIFFAGIFPLDVGSFYSGPPPT</sequence>
<keyword evidence="2" id="KW-1185">Reference proteome</keyword>
<protein>
    <submittedName>
        <fullName evidence="1">Uncharacterized protein</fullName>
    </submittedName>
</protein>
<name>A0ACC2ESS3_DIPCM</name>
<organism evidence="1 2">
    <name type="scientific">Diphasiastrum complanatum</name>
    <name type="common">Issler's clubmoss</name>
    <name type="synonym">Lycopodium complanatum</name>
    <dbReference type="NCBI Taxonomy" id="34168"/>
    <lineage>
        <taxon>Eukaryota</taxon>
        <taxon>Viridiplantae</taxon>
        <taxon>Streptophyta</taxon>
        <taxon>Embryophyta</taxon>
        <taxon>Tracheophyta</taxon>
        <taxon>Lycopodiopsida</taxon>
        <taxon>Lycopodiales</taxon>
        <taxon>Lycopodiaceae</taxon>
        <taxon>Lycopodioideae</taxon>
        <taxon>Diphasiastrum</taxon>
    </lineage>
</organism>
<dbReference type="EMBL" id="CM055092">
    <property type="protein sequence ID" value="KAJ7569562.1"/>
    <property type="molecule type" value="Genomic_DNA"/>
</dbReference>
<reference evidence="2" key="1">
    <citation type="journal article" date="2024" name="Proc. Natl. Acad. Sci. U.S.A.">
        <title>Extraordinary preservation of gene collinearity over three hundred million years revealed in homosporous lycophytes.</title>
        <authorList>
            <person name="Li C."/>
            <person name="Wickell D."/>
            <person name="Kuo L.Y."/>
            <person name="Chen X."/>
            <person name="Nie B."/>
            <person name="Liao X."/>
            <person name="Peng D."/>
            <person name="Ji J."/>
            <person name="Jenkins J."/>
            <person name="Williams M."/>
            <person name="Shu S."/>
            <person name="Plott C."/>
            <person name="Barry K."/>
            <person name="Rajasekar S."/>
            <person name="Grimwood J."/>
            <person name="Han X."/>
            <person name="Sun S."/>
            <person name="Hou Z."/>
            <person name="He W."/>
            <person name="Dai G."/>
            <person name="Sun C."/>
            <person name="Schmutz J."/>
            <person name="Leebens-Mack J.H."/>
            <person name="Li F.W."/>
            <person name="Wang L."/>
        </authorList>
    </citation>
    <scope>NUCLEOTIDE SEQUENCE [LARGE SCALE GENOMIC DNA]</scope>
    <source>
        <strain evidence="2">cv. PW_Plant_1</strain>
    </source>
</reference>
<proteinExistence type="predicted"/>
<evidence type="ECO:0000313" key="1">
    <source>
        <dbReference type="EMBL" id="KAJ7569562.1"/>
    </source>
</evidence>
<dbReference type="Proteomes" id="UP001162992">
    <property type="component" value="Chromosome 1"/>
</dbReference>